<dbReference type="RefSeq" id="WP_090442028.1">
    <property type="nucleotide sequence ID" value="NZ_FOHU01000005.1"/>
</dbReference>
<name>A0A1I0CEW0_9FIRM</name>
<evidence type="ECO:0000313" key="2">
    <source>
        <dbReference type="EMBL" id="SET18106.1"/>
    </source>
</evidence>
<dbReference type="CDD" id="cd04301">
    <property type="entry name" value="NAT_SF"/>
    <property type="match status" value="1"/>
</dbReference>
<keyword evidence="3" id="KW-1185">Reference proteome</keyword>
<dbReference type="InterPro" id="IPR016181">
    <property type="entry name" value="Acyl_CoA_acyltransferase"/>
</dbReference>
<dbReference type="OrthoDB" id="9775804at2"/>
<dbReference type="Gene3D" id="3.40.630.30">
    <property type="match status" value="1"/>
</dbReference>
<gene>
    <name evidence="2" type="ORF">SAMN05660297_01633</name>
</gene>
<dbReference type="AlphaFoldDB" id="A0A1I0CEW0"/>
<dbReference type="SUPFAM" id="SSF55729">
    <property type="entry name" value="Acyl-CoA N-acyltransferases (Nat)"/>
    <property type="match status" value="1"/>
</dbReference>
<dbReference type="STRING" id="426128.SAMN05660297_01633"/>
<reference evidence="2 3" key="1">
    <citation type="submission" date="2016-10" db="EMBL/GenBank/DDBJ databases">
        <authorList>
            <person name="de Groot N.N."/>
        </authorList>
    </citation>
    <scope>NUCLEOTIDE SEQUENCE [LARGE SCALE GENOMIC DNA]</scope>
    <source>
        <strain evidence="2 3">DSM 18979</strain>
    </source>
</reference>
<dbReference type="Proteomes" id="UP000199568">
    <property type="component" value="Unassembled WGS sequence"/>
</dbReference>
<protein>
    <submittedName>
        <fullName evidence="2">Acetyltransferase (GNAT) domain-containing protein</fullName>
    </submittedName>
</protein>
<evidence type="ECO:0000259" key="1">
    <source>
        <dbReference type="PROSITE" id="PS51186"/>
    </source>
</evidence>
<accession>A0A1I0CEW0</accession>
<organism evidence="2 3">
    <name type="scientific">Natronincola peptidivorans</name>
    <dbReference type="NCBI Taxonomy" id="426128"/>
    <lineage>
        <taxon>Bacteria</taxon>
        <taxon>Bacillati</taxon>
        <taxon>Bacillota</taxon>
        <taxon>Clostridia</taxon>
        <taxon>Peptostreptococcales</taxon>
        <taxon>Natronincolaceae</taxon>
        <taxon>Natronincola</taxon>
    </lineage>
</organism>
<evidence type="ECO:0000313" key="3">
    <source>
        <dbReference type="Proteomes" id="UP000199568"/>
    </source>
</evidence>
<feature type="domain" description="N-acetyltransferase" evidence="1">
    <location>
        <begin position="7"/>
        <end position="151"/>
    </location>
</feature>
<sequence>MQEAKKMMRREFIQTDLDQCISLFISVFNEAPWRDKWTDDTARRMLSDIINTPNFLGYVYLDGEEIIGFIFGHMEYWHDGNKFYLKEMCVKTNYQNKGIGGELINYLHDELKKKDISCIYLLTAKDSLAESFYKKNDYFREENMILMLKSI</sequence>
<dbReference type="EMBL" id="FOHU01000005">
    <property type="protein sequence ID" value="SET18106.1"/>
    <property type="molecule type" value="Genomic_DNA"/>
</dbReference>
<keyword evidence="2" id="KW-0808">Transferase</keyword>
<dbReference type="InterPro" id="IPR000182">
    <property type="entry name" value="GNAT_dom"/>
</dbReference>
<dbReference type="PROSITE" id="PS51186">
    <property type="entry name" value="GNAT"/>
    <property type="match status" value="1"/>
</dbReference>
<dbReference type="GO" id="GO:0016747">
    <property type="term" value="F:acyltransferase activity, transferring groups other than amino-acyl groups"/>
    <property type="evidence" value="ECO:0007669"/>
    <property type="project" value="InterPro"/>
</dbReference>
<proteinExistence type="predicted"/>
<dbReference type="Pfam" id="PF00583">
    <property type="entry name" value="Acetyltransf_1"/>
    <property type="match status" value="1"/>
</dbReference>